<dbReference type="PROSITE" id="PS51318">
    <property type="entry name" value="TAT"/>
    <property type="match status" value="1"/>
</dbReference>
<name>A0ABS1CYB2_9PROT</name>
<proteinExistence type="inferred from homology"/>
<dbReference type="PIRSF" id="PIRSF017082">
    <property type="entry name" value="YflP"/>
    <property type="match status" value="1"/>
</dbReference>
<dbReference type="PANTHER" id="PTHR42928">
    <property type="entry name" value="TRICARBOXYLATE-BINDING PROTEIN"/>
    <property type="match status" value="1"/>
</dbReference>
<evidence type="ECO:0000256" key="1">
    <source>
        <dbReference type="ARBA" id="ARBA00006987"/>
    </source>
</evidence>
<dbReference type="RefSeq" id="WP_133218542.1">
    <property type="nucleotide sequence ID" value="NZ_NRSG01000106.1"/>
</dbReference>
<dbReference type="SUPFAM" id="SSF53850">
    <property type="entry name" value="Periplasmic binding protein-like II"/>
    <property type="match status" value="1"/>
</dbReference>
<dbReference type="InterPro" id="IPR005064">
    <property type="entry name" value="BUG"/>
</dbReference>
<keyword evidence="4" id="KW-1185">Reference proteome</keyword>
<organism evidence="3 4">
    <name type="scientific">Paracraurococcus ruber</name>
    <dbReference type="NCBI Taxonomy" id="77675"/>
    <lineage>
        <taxon>Bacteria</taxon>
        <taxon>Pseudomonadati</taxon>
        <taxon>Pseudomonadota</taxon>
        <taxon>Alphaproteobacteria</taxon>
        <taxon>Acetobacterales</taxon>
        <taxon>Roseomonadaceae</taxon>
        <taxon>Paracraurococcus</taxon>
    </lineage>
</organism>
<dbReference type="Gene3D" id="3.40.190.150">
    <property type="entry name" value="Bordetella uptake gene, domain 1"/>
    <property type="match status" value="1"/>
</dbReference>
<accession>A0ABS1CYB2</accession>
<evidence type="ECO:0008006" key="5">
    <source>
        <dbReference type="Google" id="ProtNLM"/>
    </source>
</evidence>
<feature type="chain" id="PRO_5045204655" description="Tripartite-type tricarboxylate transporter, receptor component TctC" evidence="2">
    <location>
        <begin position="29"/>
        <end position="330"/>
    </location>
</feature>
<sequence>MRRTRREFGRQAAGLGLLAGLGPATALAQAEAPWPNRPITMLVPWGAGGSTDAFARILAGHLQPILGQPVPVENRVGANGTIGMAAAARARPDGYTVVVAPNSTYAIAPLIYQVPYDAERAFTGVGLLAAMPIFACVHRDFPARTLAEFVALAKQPGRRETYANPGIGATTHLAAEWFLQLSGAPVMEVGYRGGAPAIQAVLAREASLVLMPASAVLPMMQAGDLRALAVTTAQRSPLAPEVPTFRELGFDGYEVVEHLAMLAPAGTPPAILRRLNAACAQALTAADTRDRYASLAVTPIVEPPEAFPAYLEKETAKWRALVKARDIKVQ</sequence>
<evidence type="ECO:0000313" key="3">
    <source>
        <dbReference type="EMBL" id="MBK1659519.1"/>
    </source>
</evidence>
<dbReference type="InterPro" id="IPR006311">
    <property type="entry name" value="TAT_signal"/>
</dbReference>
<dbReference type="InterPro" id="IPR042100">
    <property type="entry name" value="Bug_dom1"/>
</dbReference>
<dbReference type="Proteomes" id="UP000697995">
    <property type="component" value="Unassembled WGS sequence"/>
</dbReference>
<evidence type="ECO:0000256" key="2">
    <source>
        <dbReference type="SAM" id="SignalP"/>
    </source>
</evidence>
<dbReference type="CDD" id="cd07012">
    <property type="entry name" value="PBP2_Bug_TTT"/>
    <property type="match status" value="1"/>
</dbReference>
<keyword evidence="2" id="KW-0732">Signal</keyword>
<protein>
    <recommendedName>
        <fullName evidence="5">Tripartite-type tricarboxylate transporter, receptor component TctC</fullName>
    </recommendedName>
</protein>
<comment type="caution">
    <text evidence="3">The sequence shown here is derived from an EMBL/GenBank/DDBJ whole genome shotgun (WGS) entry which is preliminary data.</text>
</comment>
<dbReference type="Gene3D" id="3.40.190.10">
    <property type="entry name" value="Periplasmic binding protein-like II"/>
    <property type="match status" value="1"/>
</dbReference>
<comment type="similarity">
    <text evidence="1">Belongs to the UPF0065 (bug) family.</text>
</comment>
<dbReference type="EMBL" id="NRSG01000106">
    <property type="protein sequence ID" value="MBK1659519.1"/>
    <property type="molecule type" value="Genomic_DNA"/>
</dbReference>
<dbReference type="PANTHER" id="PTHR42928:SF5">
    <property type="entry name" value="BLR1237 PROTEIN"/>
    <property type="match status" value="1"/>
</dbReference>
<gene>
    <name evidence="3" type="ORF">CKO45_14875</name>
</gene>
<evidence type="ECO:0000313" key="4">
    <source>
        <dbReference type="Proteomes" id="UP000697995"/>
    </source>
</evidence>
<reference evidence="3 4" key="1">
    <citation type="journal article" date="2020" name="Microorganisms">
        <title>Osmotic Adaptation and Compatible Solute Biosynthesis of Phototrophic Bacteria as Revealed from Genome Analyses.</title>
        <authorList>
            <person name="Imhoff J.F."/>
            <person name="Rahn T."/>
            <person name="Kunzel S."/>
            <person name="Keller A."/>
            <person name="Neulinger S.C."/>
        </authorList>
    </citation>
    <scope>NUCLEOTIDE SEQUENCE [LARGE SCALE GENOMIC DNA]</scope>
    <source>
        <strain evidence="3 4">DSM 15382</strain>
    </source>
</reference>
<feature type="signal peptide" evidence="2">
    <location>
        <begin position="1"/>
        <end position="28"/>
    </location>
</feature>
<dbReference type="Pfam" id="PF03401">
    <property type="entry name" value="TctC"/>
    <property type="match status" value="1"/>
</dbReference>